<evidence type="ECO:0000313" key="7">
    <source>
        <dbReference type="Proteomes" id="UP000646659"/>
    </source>
</evidence>
<feature type="domain" description="Ferritin-like diiron" evidence="5">
    <location>
        <begin position="1"/>
        <end position="145"/>
    </location>
</feature>
<dbReference type="CDD" id="cd01055">
    <property type="entry name" value="Nonheme_Ferritin"/>
    <property type="match status" value="1"/>
</dbReference>
<dbReference type="InterPro" id="IPR009040">
    <property type="entry name" value="Ferritin-like_diiron"/>
</dbReference>
<reference evidence="6" key="1">
    <citation type="submission" date="2018-06" db="EMBL/GenBank/DDBJ databases">
        <title>Draft genome sequence of Methanothermobacter thermautotrophicus Strain WHS, a thermophilic, hydrogenotrophic methanogen isolated from Washburn Hot Springs in Yellowstone National Park, USA.</title>
        <authorList>
            <person name="Mckay L.J."/>
            <person name="Klingelsmith K."/>
            <person name="Inskeep W.P."/>
            <person name="Fields M.W."/>
        </authorList>
    </citation>
    <scope>NUCLEOTIDE SEQUENCE</scope>
    <source>
        <strain evidence="6">WHS</strain>
    </source>
</reference>
<accession>A0A842YJB7</accession>
<comment type="caution">
    <text evidence="6">The sequence shown here is derived from an EMBL/GenBank/DDBJ whole genome shotgun (WGS) entry which is preliminary data.</text>
</comment>
<dbReference type="GO" id="GO:0008199">
    <property type="term" value="F:ferric iron binding"/>
    <property type="evidence" value="ECO:0007669"/>
    <property type="project" value="InterPro"/>
</dbReference>
<dbReference type="PANTHER" id="PTHR11431:SF127">
    <property type="entry name" value="BACTERIAL NON-HEME FERRITIN"/>
    <property type="match status" value="1"/>
</dbReference>
<dbReference type="GO" id="GO:0004322">
    <property type="term" value="F:ferroxidase activity"/>
    <property type="evidence" value="ECO:0007669"/>
    <property type="project" value="TreeGrafter"/>
</dbReference>
<dbReference type="InterPro" id="IPR012347">
    <property type="entry name" value="Ferritin-like"/>
</dbReference>
<dbReference type="GO" id="GO:0006826">
    <property type="term" value="P:iron ion transport"/>
    <property type="evidence" value="ECO:0007669"/>
    <property type="project" value="InterPro"/>
</dbReference>
<keyword evidence="3" id="KW-0560">Oxidoreductase</keyword>
<dbReference type="PANTHER" id="PTHR11431">
    <property type="entry name" value="FERRITIN"/>
    <property type="match status" value="1"/>
</dbReference>
<dbReference type="OrthoDB" id="4859at2157"/>
<dbReference type="Pfam" id="PF00210">
    <property type="entry name" value="Ferritin"/>
    <property type="match status" value="1"/>
</dbReference>
<dbReference type="GO" id="GO:0042802">
    <property type="term" value="F:identical protein binding"/>
    <property type="evidence" value="ECO:0007669"/>
    <property type="project" value="UniProtKB-ARBA"/>
</dbReference>
<gene>
    <name evidence="6" type="ORF">DNK57_00730</name>
</gene>
<dbReference type="InterPro" id="IPR008331">
    <property type="entry name" value="Ferritin_DPS_dom"/>
</dbReference>
<dbReference type="Gene3D" id="1.20.1260.10">
    <property type="match status" value="1"/>
</dbReference>
<proteinExistence type="predicted"/>
<name>A0A842YJB7_METTF</name>
<dbReference type="AlphaFoldDB" id="A0A842YJB7"/>
<organism evidence="6 7">
    <name type="scientific">Methanothermobacter thermautotrophicus</name>
    <name type="common">Methanobacterium thermoformicicum</name>
    <dbReference type="NCBI Taxonomy" id="145262"/>
    <lineage>
        <taxon>Archaea</taxon>
        <taxon>Methanobacteriati</taxon>
        <taxon>Methanobacteriota</taxon>
        <taxon>Methanomada group</taxon>
        <taxon>Methanobacteria</taxon>
        <taxon>Methanobacteriales</taxon>
        <taxon>Methanobacteriaceae</taxon>
        <taxon>Methanothermobacter</taxon>
    </lineage>
</organism>
<sequence>MVSERMQEALNRQLNAELYSAYLYLSMAAYYEASDLPGFANWMRVQAQEELSHAMKFYDYLVQRGARVVLDEIEKPPFEWESPLEVAKHVLEHEKKVTGLINDLVDLAISERDHATNNFLQWFVAEQVEEEESAGGLLQRVRLASDSPSGLLMLDSELAKRVYNPPADKGE</sequence>
<dbReference type="RefSeq" id="WP_192961151.1">
    <property type="nucleotide sequence ID" value="NZ_QKOF01000001.1"/>
</dbReference>
<keyword evidence="1" id="KW-0409">Iron storage</keyword>
<dbReference type="InterPro" id="IPR009078">
    <property type="entry name" value="Ferritin-like_SF"/>
</dbReference>
<dbReference type="EMBL" id="QKOF01000001">
    <property type="protein sequence ID" value="MBE2899359.1"/>
    <property type="molecule type" value="Genomic_DNA"/>
</dbReference>
<evidence type="ECO:0000256" key="2">
    <source>
        <dbReference type="ARBA" id="ARBA00022723"/>
    </source>
</evidence>
<evidence type="ECO:0000313" key="6">
    <source>
        <dbReference type="EMBL" id="MBE2899359.1"/>
    </source>
</evidence>
<keyword evidence="4" id="KW-0408">Iron</keyword>
<dbReference type="GO" id="GO:0008198">
    <property type="term" value="F:ferrous iron binding"/>
    <property type="evidence" value="ECO:0007669"/>
    <property type="project" value="TreeGrafter"/>
</dbReference>
<evidence type="ECO:0000256" key="4">
    <source>
        <dbReference type="ARBA" id="ARBA00023004"/>
    </source>
</evidence>
<dbReference type="Proteomes" id="UP000646659">
    <property type="component" value="Unassembled WGS sequence"/>
</dbReference>
<evidence type="ECO:0000256" key="1">
    <source>
        <dbReference type="ARBA" id="ARBA00022434"/>
    </source>
</evidence>
<dbReference type="GO" id="GO:0006879">
    <property type="term" value="P:intracellular iron ion homeostasis"/>
    <property type="evidence" value="ECO:0007669"/>
    <property type="project" value="UniProtKB-KW"/>
</dbReference>
<dbReference type="PROSITE" id="PS50905">
    <property type="entry name" value="FERRITIN_LIKE"/>
    <property type="match status" value="1"/>
</dbReference>
<dbReference type="SUPFAM" id="SSF47240">
    <property type="entry name" value="Ferritin-like"/>
    <property type="match status" value="1"/>
</dbReference>
<dbReference type="InterPro" id="IPR001519">
    <property type="entry name" value="Ferritin"/>
</dbReference>
<protein>
    <submittedName>
        <fullName evidence="6">Ferritin</fullName>
    </submittedName>
</protein>
<dbReference type="GO" id="GO:0005829">
    <property type="term" value="C:cytosol"/>
    <property type="evidence" value="ECO:0007669"/>
    <property type="project" value="TreeGrafter"/>
</dbReference>
<evidence type="ECO:0000256" key="3">
    <source>
        <dbReference type="ARBA" id="ARBA00023002"/>
    </source>
</evidence>
<dbReference type="InterPro" id="IPR041719">
    <property type="entry name" value="Ferritin_prok"/>
</dbReference>
<evidence type="ECO:0000259" key="5">
    <source>
        <dbReference type="PROSITE" id="PS50905"/>
    </source>
</evidence>
<keyword evidence="2" id="KW-0479">Metal-binding</keyword>
<dbReference type="FunFam" id="1.20.1260.10:FF:000001">
    <property type="entry name" value="Non-heme ferritin"/>
    <property type="match status" value="1"/>
</dbReference>